<reference evidence="10 11" key="1">
    <citation type="submission" date="2017-02" db="EMBL/GenBank/DDBJ databases">
        <title>Acinetobacter sp. ANC 4945, whole genome shotgun sequencing project.</title>
        <authorList>
            <person name="Radolfova-Krizova L."/>
            <person name="Al Atrouni A."/>
            <person name="Nemec A."/>
        </authorList>
    </citation>
    <scope>NUCLEOTIDE SEQUENCE [LARGE SCALE GENOMIC DNA]</scope>
    <source>
        <strain evidence="10 11">ANC 4945</strain>
    </source>
</reference>
<dbReference type="RefSeq" id="WP_078189957.1">
    <property type="nucleotide sequence ID" value="NZ_JAMCOZ010000007.1"/>
</dbReference>
<feature type="transmembrane region" description="Helical" evidence="7">
    <location>
        <begin position="46"/>
        <end position="65"/>
    </location>
</feature>
<feature type="transmembrane region" description="Helical" evidence="7">
    <location>
        <begin position="71"/>
        <end position="88"/>
    </location>
</feature>
<feature type="transmembrane region" description="Helical" evidence="7">
    <location>
        <begin position="12"/>
        <end position="34"/>
    </location>
</feature>
<proteinExistence type="inferred from homology"/>
<evidence type="ECO:0000313" key="10">
    <source>
        <dbReference type="EMBL" id="OOV83487.1"/>
    </source>
</evidence>
<organism evidence="10 11">
    <name type="scientific">Acinetobacter amyesii</name>
    <dbReference type="NCBI Taxonomy" id="2942470"/>
    <lineage>
        <taxon>Bacteria</taxon>
        <taxon>Pseudomonadati</taxon>
        <taxon>Pseudomonadota</taxon>
        <taxon>Gammaproteobacteria</taxon>
        <taxon>Moraxellales</taxon>
        <taxon>Moraxellaceae</taxon>
        <taxon>Acinetobacter</taxon>
    </lineage>
</organism>
<comment type="similarity">
    <text evidence="2">Belongs to the UPF0702 family.</text>
</comment>
<evidence type="ECO:0000256" key="7">
    <source>
        <dbReference type="SAM" id="Phobius"/>
    </source>
</evidence>
<keyword evidence="4 7" id="KW-0812">Transmembrane</keyword>
<keyword evidence="6 7" id="KW-0472">Membrane</keyword>
<accession>A0A1T1H1C4</accession>
<comment type="subcellular location">
    <subcellularLocation>
        <location evidence="1">Cell membrane</location>
        <topology evidence="1">Multi-pass membrane protein</topology>
    </subcellularLocation>
</comment>
<dbReference type="Gene3D" id="3.30.240.20">
    <property type="entry name" value="bsu07140 like domains"/>
    <property type="match status" value="1"/>
</dbReference>
<evidence type="ECO:0000256" key="2">
    <source>
        <dbReference type="ARBA" id="ARBA00006448"/>
    </source>
</evidence>
<evidence type="ECO:0000256" key="5">
    <source>
        <dbReference type="ARBA" id="ARBA00022989"/>
    </source>
</evidence>
<keyword evidence="5 7" id="KW-1133">Transmembrane helix</keyword>
<dbReference type="Proteomes" id="UP000191160">
    <property type="component" value="Unassembled WGS sequence"/>
</dbReference>
<dbReference type="InterPro" id="IPR023090">
    <property type="entry name" value="UPF0702_alpha/beta_dom_sf"/>
</dbReference>
<keyword evidence="3" id="KW-1003">Cell membrane</keyword>
<evidence type="ECO:0000256" key="1">
    <source>
        <dbReference type="ARBA" id="ARBA00004651"/>
    </source>
</evidence>
<comment type="caution">
    <text evidence="10">The sequence shown here is derived from an EMBL/GenBank/DDBJ whole genome shotgun (WGS) entry which is preliminary data.</text>
</comment>
<feature type="domain" description="YetF-like N-terminal transmembrane" evidence="9">
    <location>
        <begin position="18"/>
        <end position="91"/>
    </location>
</feature>
<dbReference type="GO" id="GO:0005886">
    <property type="term" value="C:plasma membrane"/>
    <property type="evidence" value="ECO:0007669"/>
    <property type="project" value="UniProtKB-SubCell"/>
</dbReference>
<dbReference type="Pfam" id="PF04239">
    <property type="entry name" value="DUF421"/>
    <property type="match status" value="1"/>
</dbReference>
<dbReference type="AlphaFoldDB" id="A0A1T1H1C4"/>
<evidence type="ECO:0000256" key="6">
    <source>
        <dbReference type="ARBA" id="ARBA00023136"/>
    </source>
</evidence>
<dbReference type="InterPro" id="IPR048454">
    <property type="entry name" value="YetF_N"/>
</dbReference>
<evidence type="ECO:0000259" key="9">
    <source>
        <dbReference type="Pfam" id="PF20730"/>
    </source>
</evidence>
<dbReference type="EMBL" id="MVKX01000004">
    <property type="protein sequence ID" value="OOV83487.1"/>
    <property type="molecule type" value="Genomic_DNA"/>
</dbReference>
<protein>
    <recommendedName>
        <fullName evidence="12">DUF421 domain-containing protein</fullName>
    </recommendedName>
</protein>
<gene>
    <name evidence="10" type="ORF">B1202_07540</name>
</gene>
<name>A0A1T1H1C4_9GAMM</name>
<dbReference type="PANTHER" id="PTHR34582:SF6">
    <property type="entry name" value="UPF0702 TRANSMEMBRANE PROTEIN YCAP"/>
    <property type="match status" value="1"/>
</dbReference>
<evidence type="ECO:0000256" key="4">
    <source>
        <dbReference type="ARBA" id="ARBA00022692"/>
    </source>
</evidence>
<feature type="domain" description="YetF C-terminal" evidence="8">
    <location>
        <begin position="94"/>
        <end position="159"/>
    </location>
</feature>
<keyword evidence="11" id="KW-1185">Reference proteome</keyword>
<dbReference type="PANTHER" id="PTHR34582">
    <property type="entry name" value="UPF0702 TRANSMEMBRANE PROTEIN YCAP"/>
    <property type="match status" value="1"/>
</dbReference>
<evidence type="ECO:0000256" key="3">
    <source>
        <dbReference type="ARBA" id="ARBA00022475"/>
    </source>
</evidence>
<evidence type="ECO:0000259" key="8">
    <source>
        <dbReference type="Pfam" id="PF04239"/>
    </source>
</evidence>
<dbReference type="Pfam" id="PF20730">
    <property type="entry name" value="YetF_N"/>
    <property type="match status" value="1"/>
</dbReference>
<dbReference type="InterPro" id="IPR007353">
    <property type="entry name" value="DUF421"/>
</dbReference>
<sequence length="225" mass="25791">MDFTQIFIHDTTWTFAAEVILRSVIMFVLIIVFLRLTGKRGVRQLSIFEVAILLALGSIAGDPMFEEELPLLQALIVMTVVIGLYRVITWLMMKYQPFEDLIEGKALYIVEDGELVLEKIKQGKMSHDEFFSEMRQQNVEHLGQVRVGLLESDGKFSILFYPPEQVRYGLPLFPKPYKAVRDIKMHHLYACTHCGKTMYIHGAQDACPRCGCCDWAEAINTQRLA</sequence>
<evidence type="ECO:0000313" key="11">
    <source>
        <dbReference type="Proteomes" id="UP000191160"/>
    </source>
</evidence>
<evidence type="ECO:0008006" key="12">
    <source>
        <dbReference type="Google" id="ProtNLM"/>
    </source>
</evidence>